<evidence type="ECO:0000256" key="4">
    <source>
        <dbReference type="SAM" id="MobiDB-lite"/>
    </source>
</evidence>
<evidence type="ECO:0000313" key="5">
    <source>
        <dbReference type="EMBL" id="KAJ8749985.1"/>
    </source>
</evidence>
<dbReference type="InterPro" id="IPR036354">
    <property type="entry name" value="Prot_inh_pot1_sf"/>
</dbReference>
<accession>A0AAV8SDE3</accession>
<feature type="region of interest" description="Disordered" evidence="4">
    <location>
        <begin position="1"/>
        <end position="37"/>
    </location>
</feature>
<dbReference type="InterPro" id="IPR000864">
    <property type="entry name" value="Prot_inh_pot1"/>
</dbReference>
<dbReference type="Gene3D" id="3.30.10.10">
    <property type="entry name" value="Trypsin Inhibitor V, subunit A"/>
    <property type="match status" value="1"/>
</dbReference>
<dbReference type="Pfam" id="PF00280">
    <property type="entry name" value="potato_inhibit"/>
    <property type="match status" value="1"/>
</dbReference>
<dbReference type="GO" id="GO:0004867">
    <property type="term" value="F:serine-type endopeptidase inhibitor activity"/>
    <property type="evidence" value="ECO:0007669"/>
    <property type="project" value="UniProtKB-KW"/>
</dbReference>
<comment type="similarity">
    <text evidence="1">Belongs to the protease inhibitor I13 (potato type I serine protease inhibitor) family.</text>
</comment>
<feature type="compositionally biased region" description="Basic and acidic residues" evidence="4">
    <location>
        <begin position="12"/>
        <end position="22"/>
    </location>
</feature>
<name>A0AAV8SDE3_9ROSI</name>
<sequence length="95" mass="10666">MAGEKQQPTFIEEPKIPTDDKTPACPEPNPPDVDRTWPELVGLTADEAAKKIKEEKPGIKILVVPPDFPNKMFDFNRVILYVDCEGKVEHVPRIG</sequence>
<keyword evidence="3" id="KW-0722">Serine protease inhibitor</keyword>
<protein>
    <submittedName>
        <fullName evidence="5">Uncharacterized protein</fullName>
    </submittedName>
</protein>
<proteinExistence type="inferred from homology"/>
<gene>
    <name evidence="5" type="ORF">K2173_013900</name>
</gene>
<dbReference type="PROSITE" id="PS00285">
    <property type="entry name" value="POTATO_INHIBITOR"/>
    <property type="match status" value="1"/>
</dbReference>
<evidence type="ECO:0000313" key="6">
    <source>
        <dbReference type="Proteomes" id="UP001159364"/>
    </source>
</evidence>
<organism evidence="5 6">
    <name type="scientific">Erythroxylum novogranatense</name>
    <dbReference type="NCBI Taxonomy" id="1862640"/>
    <lineage>
        <taxon>Eukaryota</taxon>
        <taxon>Viridiplantae</taxon>
        <taxon>Streptophyta</taxon>
        <taxon>Embryophyta</taxon>
        <taxon>Tracheophyta</taxon>
        <taxon>Spermatophyta</taxon>
        <taxon>Magnoliopsida</taxon>
        <taxon>eudicotyledons</taxon>
        <taxon>Gunneridae</taxon>
        <taxon>Pentapetalae</taxon>
        <taxon>rosids</taxon>
        <taxon>fabids</taxon>
        <taxon>Malpighiales</taxon>
        <taxon>Erythroxylaceae</taxon>
        <taxon>Erythroxylum</taxon>
    </lineage>
</organism>
<dbReference type="SUPFAM" id="SSF54654">
    <property type="entry name" value="CI-2 family of serine protease inhibitors"/>
    <property type="match status" value="1"/>
</dbReference>
<comment type="caution">
    <text evidence="5">The sequence shown here is derived from an EMBL/GenBank/DDBJ whole genome shotgun (WGS) entry which is preliminary data.</text>
</comment>
<dbReference type="EMBL" id="JAIWQS010000011">
    <property type="protein sequence ID" value="KAJ8749985.1"/>
    <property type="molecule type" value="Genomic_DNA"/>
</dbReference>
<dbReference type="AlphaFoldDB" id="A0AAV8SDE3"/>
<dbReference type="GO" id="GO:0009611">
    <property type="term" value="P:response to wounding"/>
    <property type="evidence" value="ECO:0007669"/>
    <property type="project" value="InterPro"/>
</dbReference>
<dbReference type="PANTHER" id="PTHR33091">
    <property type="entry name" value="PROTEIN, PUTATIVE, EXPRESSED-RELATED"/>
    <property type="match status" value="1"/>
</dbReference>
<keyword evidence="6" id="KW-1185">Reference proteome</keyword>
<evidence type="ECO:0000256" key="1">
    <source>
        <dbReference type="ARBA" id="ARBA00008210"/>
    </source>
</evidence>
<keyword evidence="2" id="KW-0646">Protease inhibitor</keyword>
<dbReference type="PANTHER" id="PTHR33091:SF29">
    <property type="entry name" value="SUBTILISIN INHIBITOR 1"/>
    <property type="match status" value="1"/>
</dbReference>
<reference evidence="5 6" key="1">
    <citation type="submission" date="2021-09" db="EMBL/GenBank/DDBJ databases">
        <title>Genomic insights and catalytic innovation underlie evolution of tropane alkaloids biosynthesis.</title>
        <authorList>
            <person name="Wang Y.-J."/>
            <person name="Tian T."/>
            <person name="Huang J.-P."/>
            <person name="Huang S.-X."/>
        </authorList>
    </citation>
    <scope>NUCLEOTIDE SEQUENCE [LARGE SCALE GENOMIC DNA]</scope>
    <source>
        <strain evidence="5">KIB-2018</strain>
        <tissue evidence="5">Leaf</tissue>
    </source>
</reference>
<evidence type="ECO:0000256" key="3">
    <source>
        <dbReference type="ARBA" id="ARBA00022900"/>
    </source>
</evidence>
<evidence type="ECO:0000256" key="2">
    <source>
        <dbReference type="ARBA" id="ARBA00022690"/>
    </source>
</evidence>
<dbReference type="Proteomes" id="UP001159364">
    <property type="component" value="Linkage Group LG11"/>
</dbReference>